<dbReference type="Proteomes" id="UP001370100">
    <property type="component" value="Unassembled WGS sequence"/>
</dbReference>
<dbReference type="RefSeq" id="WP_337711345.1">
    <property type="nucleotide sequence ID" value="NZ_JBBEGL010000001.1"/>
</dbReference>
<gene>
    <name evidence="1" type="ORF">WCD41_00155</name>
</gene>
<dbReference type="PANTHER" id="PTHR30469">
    <property type="entry name" value="MULTIDRUG RESISTANCE PROTEIN MDTA"/>
    <property type="match status" value="1"/>
</dbReference>
<protein>
    <submittedName>
        <fullName evidence="1">HlyD family efflux transporter periplasmic adaptor subunit</fullName>
    </submittedName>
</protein>
<dbReference type="Gene3D" id="2.40.30.170">
    <property type="match status" value="1"/>
</dbReference>
<organism evidence="1 2">
    <name type="scientific">Actinomycetospora aeridis</name>
    <dbReference type="NCBI Taxonomy" id="3129231"/>
    <lineage>
        <taxon>Bacteria</taxon>
        <taxon>Bacillati</taxon>
        <taxon>Actinomycetota</taxon>
        <taxon>Actinomycetes</taxon>
        <taxon>Pseudonocardiales</taxon>
        <taxon>Pseudonocardiaceae</taxon>
        <taxon>Actinomycetospora</taxon>
    </lineage>
</organism>
<dbReference type="PANTHER" id="PTHR30469:SF15">
    <property type="entry name" value="HLYD FAMILY OF SECRETION PROTEINS"/>
    <property type="match status" value="1"/>
</dbReference>
<dbReference type="Gene3D" id="2.40.50.100">
    <property type="match status" value="1"/>
</dbReference>
<sequence length="352" mass="35475">MSTGRRRLGWLLPTVLVVVLLAGAAGTVVLLRAPQLLRGPSATVVPAVRADVVAELRAPGVVASAAEAEVSFGVSGTVATVEVAPGAVVAAGEVLATLEDGAVRARITAAQTALTADTRDITAARGAVPVDLVAVGRFEAAAARDRAELAEANRQLEGTVLRAPRAGTVTAVAGAPGERVVAGVPTPDDAPSRRPFVRLADLGALVVRAAVPPRDVPRVTPGLAATASVDGVAPTVRGEVVGVEPAPGPDGAYAVTVAAPVPPRDLRVGQGAEVRVVVERAVGVIVVPPAAVRATGPGRGTVVVRPPEPRRPDRVVEVVTGLADAVSVEIRAGLREGDRVLVPRDTGPGPRS</sequence>
<accession>A0ABU8MYP0</accession>
<proteinExistence type="predicted"/>
<name>A0ABU8MYP0_9PSEU</name>
<dbReference type="EMBL" id="JBBEGL010000001">
    <property type="protein sequence ID" value="MEJ2884842.1"/>
    <property type="molecule type" value="Genomic_DNA"/>
</dbReference>
<evidence type="ECO:0000313" key="1">
    <source>
        <dbReference type="EMBL" id="MEJ2884842.1"/>
    </source>
</evidence>
<comment type="caution">
    <text evidence="1">The sequence shown here is derived from an EMBL/GenBank/DDBJ whole genome shotgun (WGS) entry which is preliminary data.</text>
</comment>
<dbReference type="Gene3D" id="6.20.50.140">
    <property type="match status" value="1"/>
</dbReference>
<evidence type="ECO:0000313" key="2">
    <source>
        <dbReference type="Proteomes" id="UP001370100"/>
    </source>
</evidence>
<dbReference type="SUPFAM" id="SSF111369">
    <property type="entry name" value="HlyD-like secretion proteins"/>
    <property type="match status" value="1"/>
</dbReference>
<keyword evidence="2" id="KW-1185">Reference proteome</keyword>
<reference evidence="1 2" key="1">
    <citation type="submission" date="2024-03" db="EMBL/GenBank/DDBJ databases">
        <title>Actinomycetospora sp. OC33-EN06, a novel actinomycete isolated from wild orchid (Aerides multiflora).</title>
        <authorList>
            <person name="Suriyachadkun C."/>
        </authorList>
    </citation>
    <scope>NUCLEOTIDE SEQUENCE [LARGE SCALE GENOMIC DNA]</scope>
    <source>
        <strain evidence="1 2">OC33-EN06</strain>
    </source>
</reference>